<accession>A0ABR7J148</accession>
<keyword evidence="4" id="KW-0812">Transmembrane</keyword>
<protein>
    <submittedName>
        <fullName evidence="6">Glycosyltransferase</fullName>
    </submittedName>
</protein>
<dbReference type="InterPro" id="IPR001173">
    <property type="entry name" value="Glyco_trans_2-like"/>
</dbReference>
<evidence type="ECO:0000313" key="7">
    <source>
        <dbReference type="Proteomes" id="UP000605990"/>
    </source>
</evidence>
<dbReference type="InterPro" id="IPR029044">
    <property type="entry name" value="Nucleotide-diphossugar_trans"/>
</dbReference>
<evidence type="ECO:0000256" key="4">
    <source>
        <dbReference type="SAM" id="Phobius"/>
    </source>
</evidence>
<sequence>MILFALLLFLYAALITQLAFGISKMNKQNTIESSSPKTTFSIIIPFRNEAENLPILLNSIEKLKYPKELFEVILVDDESNDSWKLEDGRWKIKVLVIPNQRKSNSPKKDAIETAIQIAKYNWIVTTDADCEIPENWLQVFDAKIQETNAKMCIGSVGYVAESGFLHDFQNNDFLSLQGVTAGSFGIQKPFMCNGANFAYEKNFFKDLNGFKGNNNLASGDDVFLLQKALKAAPEKIAYLGNLNIVFTKSCDSWNALIHQRVRWASKTSAYANWYPKILGSIVFLTNLSGLLLLAAPFYQFELIQLTAYFWILKYGIDFMFLKFSASYFRLPFKNYLSSFIVYPFFTVLVVVKALFGKFEWKERQFN</sequence>
<feature type="transmembrane region" description="Helical" evidence="4">
    <location>
        <begin position="277"/>
        <end position="298"/>
    </location>
</feature>
<dbReference type="Proteomes" id="UP000605990">
    <property type="component" value="Unassembled WGS sequence"/>
</dbReference>
<comment type="similarity">
    <text evidence="1">Belongs to the glycosyltransferase 2 family.</text>
</comment>
<dbReference type="CDD" id="cd04192">
    <property type="entry name" value="GT_2_like_e"/>
    <property type="match status" value="1"/>
</dbReference>
<keyword evidence="3" id="KW-0808">Transferase</keyword>
<feature type="transmembrane region" description="Helical" evidence="4">
    <location>
        <begin position="335"/>
        <end position="355"/>
    </location>
</feature>
<dbReference type="PANTHER" id="PTHR43630:SF1">
    <property type="entry name" value="POLY-BETA-1,6-N-ACETYL-D-GLUCOSAMINE SYNTHASE"/>
    <property type="match status" value="1"/>
</dbReference>
<reference evidence="6 7" key="1">
    <citation type="submission" date="2020-08" db="EMBL/GenBank/DDBJ databases">
        <title>Description of novel Flavobacterium F-408 isolate.</title>
        <authorList>
            <person name="Saticioglu I.B."/>
            <person name="Duman M."/>
            <person name="Altun S."/>
        </authorList>
    </citation>
    <scope>NUCLEOTIDE SEQUENCE [LARGE SCALE GENOMIC DNA]</scope>
    <source>
        <strain evidence="6 7">F-408</strain>
    </source>
</reference>
<dbReference type="PANTHER" id="PTHR43630">
    <property type="entry name" value="POLY-BETA-1,6-N-ACETYL-D-GLUCOSAMINE SYNTHASE"/>
    <property type="match status" value="1"/>
</dbReference>
<keyword evidence="4" id="KW-0472">Membrane</keyword>
<dbReference type="Gene3D" id="3.90.550.10">
    <property type="entry name" value="Spore Coat Polysaccharide Biosynthesis Protein SpsA, Chain A"/>
    <property type="match status" value="1"/>
</dbReference>
<evidence type="ECO:0000256" key="1">
    <source>
        <dbReference type="ARBA" id="ARBA00006739"/>
    </source>
</evidence>
<dbReference type="EMBL" id="JACRUN010000008">
    <property type="protein sequence ID" value="MBC5835755.1"/>
    <property type="molecule type" value="Genomic_DNA"/>
</dbReference>
<proteinExistence type="inferred from homology"/>
<name>A0ABR7J148_9FLAO</name>
<keyword evidence="2" id="KW-0328">Glycosyltransferase</keyword>
<keyword evidence="7" id="KW-1185">Reference proteome</keyword>
<evidence type="ECO:0000259" key="5">
    <source>
        <dbReference type="Pfam" id="PF00535"/>
    </source>
</evidence>
<gene>
    <name evidence="6" type="ORF">H8R27_12740</name>
</gene>
<keyword evidence="4" id="KW-1133">Transmembrane helix</keyword>
<comment type="caution">
    <text evidence="6">The sequence shown here is derived from an EMBL/GenBank/DDBJ whole genome shotgun (WGS) entry which is preliminary data.</text>
</comment>
<dbReference type="SUPFAM" id="SSF53448">
    <property type="entry name" value="Nucleotide-diphospho-sugar transferases"/>
    <property type="match status" value="1"/>
</dbReference>
<evidence type="ECO:0000313" key="6">
    <source>
        <dbReference type="EMBL" id="MBC5835755.1"/>
    </source>
</evidence>
<organism evidence="6 7">
    <name type="scientific">Flavobacterium bernardetii</name>
    <dbReference type="NCBI Taxonomy" id="2813823"/>
    <lineage>
        <taxon>Bacteria</taxon>
        <taxon>Pseudomonadati</taxon>
        <taxon>Bacteroidota</taxon>
        <taxon>Flavobacteriia</taxon>
        <taxon>Flavobacteriales</taxon>
        <taxon>Flavobacteriaceae</taxon>
        <taxon>Flavobacterium</taxon>
    </lineage>
</organism>
<evidence type="ECO:0000256" key="3">
    <source>
        <dbReference type="ARBA" id="ARBA00022679"/>
    </source>
</evidence>
<feature type="domain" description="Glycosyltransferase 2-like" evidence="5">
    <location>
        <begin position="41"/>
        <end position="169"/>
    </location>
</feature>
<dbReference type="Pfam" id="PF00535">
    <property type="entry name" value="Glycos_transf_2"/>
    <property type="match status" value="1"/>
</dbReference>
<evidence type="ECO:0000256" key="2">
    <source>
        <dbReference type="ARBA" id="ARBA00022676"/>
    </source>
</evidence>